<dbReference type="BioCyc" id="TSAC1094508:GLMA-2825-MONOMER"/>
<keyword evidence="1" id="KW-0812">Transmembrane</keyword>
<accession>I3WBX5</accession>
<dbReference type="PATRIC" id="fig|1094508.3.peg.2807"/>
<keyword evidence="1" id="KW-1133">Transmembrane helix</keyword>
<gene>
    <name evidence="2" type="ordered locus">Tsac_2779</name>
</gene>
<dbReference type="Proteomes" id="UP000006178">
    <property type="component" value="Plasmid pMU3262"/>
</dbReference>
<evidence type="ECO:0000313" key="3">
    <source>
        <dbReference type="Proteomes" id="UP000006178"/>
    </source>
</evidence>
<feature type="transmembrane region" description="Helical" evidence="1">
    <location>
        <begin position="21"/>
        <end position="47"/>
    </location>
</feature>
<organism evidence="2 3">
    <name type="scientific">Thermoanaerobacterium saccharolyticum (strain DSM 8691 / JW/SL-YS485)</name>
    <dbReference type="NCBI Taxonomy" id="1094508"/>
    <lineage>
        <taxon>Bacteria</taxon>
        <taxon>Bacillati</taxon>
        <taxon>Bacillota</taxon>
        <taxon>Clostridia</taxon>
        <taxon>Thermoanaerobacterales</taxon>
        <taxon>Thermoanaerobacteraceae</taxon>
        <taxon>Thermoanaerobacterium</taxon>
    </lineage>
</organism>
<keyword evidence="3" id="KW-1185">Reference proteome</keyword>
<evidence type="ECO:0000313" key="2">
    <source>
        <dbReference type="EMBL" id="AFK94326.1"/>
    </source>
</evidence>
<geneLocation type="plasmid" evidence="2 3">
    <name>pMU3262</name>
</geneLocation>
<dbReference type="AlphaFoldDB" id="I3WBX5"/>
<reference evidence="2 3" key="1">
    <citation type="journal article" date="2014" name="Appl. Environ. Microbiol.">
        <title>Profile of Secreted Hydrolases, Associated Proteins, and SlpA in Thermoanaerobacterium saccharolyticum during the Degradation of Hemicellulose.</title>
        <authorList>
            <person name="Currie D.H."/>
            <person name="Guss A.M."/>
            <person name="Herring C.D."/>
            <person name="Giannone R.J."/>
            <person name="Johnson C.M."/>
            <person name="Lankford P.K."/>
            <person name="Brown S.D."/>
            <person name="Hettich R.L."/>
            <person name="Lynd L.R."/>
        </authorList>
    </citation>
    <scope>NUCLEOTIDE SEQUENCE [LARGE SCALE GENOMIC DNA]</scope>
    <source>
        <strain evidence="3">DSM 8691 / JW/SL-YS485</strain>
    </source>
</reference>
<dbReference type="KEGG" id="tsh:Tsac_2779"/>
<protein>
    <submittedName>
        <fullName evidence="2">Uncharacterized protein</fullName>
    </submittedName>
</protein>
<keyword evidence="2" id="KW-0614">Plasmid</keyword>
<evidence type="ECO:0000256" key="1">
    <source>
        <dbReference type="SAM" id="Phobius"/>
    </source>
</evidence>
<proteinExistence type="predicted"/>
<keyword evidence="1" id="KW-0472">Membrane</keyword>
<sequence>MEKLSLNLLLSYRKNKNSGDIYLFLLVVVVPILLIFASLISGAYNFYQLKSQMQNILDTSVTSAVSDAMNDNYRQEYKGTINPDYVKEKVYSYLEQNFNLDTTLTPKKGSVLENPLIVDNISVQSSPPKVEVEISSVRTVTIWQGLGISLPVPAKTVVQNIRTDGK</sequence>
<name>I3WBX5_THESW</name>
<dbReference type="EMBL" id="CP003185">
    <property type="protein sequence ID" value="AFK94326.1"/>
    <property type="molecule type" value="Genomic_DNA"/>
</dbReference>